<gene>
    <name evidence="1" type="ORF">SCUD_LOCUS15840</name>
</gene>
<dbReference type="AlphaFoldDB" id="A0A183KLC6"/>
<dbReference type="EMBL" id="UZAK01038057">
    <property type="protein sequence ID" value="VDP60270.1"/>
    <property type="molecule type" value="Genomic_DNA"/>
</dbReference>
<reference evidence="3" key="1">
    <citation type="submission" date="2016-06" db="UniProtKB">
        <authorList>
            <consortium name="WormBaseParasite"/>
        </authorList>
    </citation>
    <scope>IDENTIFICATION</scope>
</reference>
<sequence length="666" mass="74577">MCIINNEIHFQIILFYFFCFYFFKNNWLDASLSNKNASKWSTTIKSSRNSTSPYNSTSFYHSWDLSKTTLTNEQQSQLNNSNISINDKYQLNTFTKFNSNQIQSKPNQNERLSISASLNSSITTTTMTSTSTANSLLDDEDSEESEAAQWWYTFWASSLATIATVCDILRVLITGPTIIFHKYFITNADMGLITRHQNVKQSKLINNKNNQSNNNNRNEDIKTVHKCALLSLAKLSRLRQITKASYSELILSLLAGALRGYHQTMGFKHPPDLLAFLSTEVPVLPNCHLNTSSVSVSNCNNNEDPPCTTLSRVLNITQRVRTSSNLDFLNISPCRQQQQQRIHHDNNAVETGLLGNTNRMVALGSPNTTSITATRNLCPGRNVLTEFCLPINTEGMLPRLWETKQRLTEVNTSVDSLCLAWARTALYTLMPHSVAKWIETTYGGLAKGSVTITGVEVISPFTTSTTATNTTTSNLSKITDSNYSYQMPKSRRLAYMSLLANKSSDARILRQRLRRRLPRRTTTATSSVYPPRLGTSFRALARHLVNANAGIMYIAGCPIIRIDTWMPSPVSIPSEFIANNQSPELNNGINKSASNETIVHICRDLCVTFTTYAGQLSLTFSASSKQSIHPNLDLIISGIKSQVITFKLMDNITFIYVSLQQKIVAF</sequence>
<evidence type="ECO:0000313" key="1">
    <source>
        <dbReference type="EMBL" id="VDP60270.1"/>
    </source>
</evidence>
<accession>A0A183KLC6</accession>
<dbReference type="WBParaSite" id="SCUD_0001584301-mRNA-1">
    <property type="protein sequence ID" value="SCUD_0001584301-mRNA-1"/>
    <property type="gene ID" value="SCUD_0001584301"/>
</dbReference>
<organism evidence="3">
    <name type="scientific">Schistosoma curassoni</name>
    <dbReference type="NCBI Taxonomy" id="6186"/>
    <lineage>
        <taxon>Eukaryota</taxon>
        <taxon>Metazoa</taxon>
        <taxon>Spiralia</taxon>
        <taxon>Lophotrochozoa</taxon>
        <taxon>Platyhelminthes</taxon>
        <taxon>Trematoda</taxon>
        <taxon>Digenea</taxon>
        <taxon>Strigeidida</taxon>
        <taxon>Schistosomatoidea</taxon>
        <taxon>Schistosomatidae</taxon>
        <taxon>Schistosoma</taxon>
    </lineage>
</organism>
<name>A0A183KLC6_9TREM</name>
<keyword evidence="2" id="KW-1185">Reference proteome</keyword>
<proteinExistence type="predicted"/>
<protein>
    <submittedName>
        <fullName evidence="3">RUN domain-containing protein</fullName>
    </submittedName>
</protein>
<evidence type="ECO:0000313" key="3">
    <source>
        <dbReference type="WBParaSite" id="SCUD_0001584301-mRNA-1"/>
    </source>
</evidence>
<evidence type="ECO:0000313" key="2">
    <source>
        <dbReference type="Proteomes" id="UP000279833"/>
    </source>
</evidence>
<reference evidence="1 2" key="2">
    <citation type="submission" date="2018-11" db="EMBL/GenBank/DDBJ databases">
        <authorList>
            <consortium name="Pathogen Informatics"/>
        </authorList>
    </citation>
    <scope>NUCLEOTIDE SEQUENCE [LARGE SCALE GENOMIC DNA]</scope>
    <source>
        <strain evidence="1">Dakar</strain>
        <strain evidence="2">Dakar, Senegal</strain>
    </source>
</reference>
<dbReference type="Proteomes" id="UP000279833">
    <property type="component" value="Unassembled WGS sequence"/>
</dbReference>